<sequence>MPAFVFGIVLFALCIALSIALHEAGHMLTAKAFGMRVRRFFLGFGPTVASVKRGETEYGIAALPFGGFCDIAGMTAMDPLTPEEEPRAMYRKPWWQRVAVMSGGIVMNLLLGFMVIYLLAVSSGIPNPYADRTPTVGELTCTSDQVDETSLADCTGDGPAAAAGVRTGDRILTVDGEELASFVELRDYVMERPGETIVLGIERRSGGAGSAGVGAEGDAGAADADAEDSTRLDIPVQLDEVVRLDAEGQPFTAGAVGMGNAPVADAMKRFGPLEAGPAAGRLSGEMITASVKGLIAFPGKIPGVVSAIFGGERDVEGPISVVGASRAGGELVEQNQWAVFFSLLASLNFFLALFNLVPLPPLDGGHIAVVLYEAVRDRIRRLRGLPPGEPVNYEKLMPLTYSMAALLLGVGVLVMIADVTNPVRLFG</sequence>
<accession>A0A1N7J2B9</accession>
<feature type="transmembrane region" description="Helical" evidence="15">
    <location>
        <begin position="399"/>
        <end position="417"/>
    </location>
</feature>
<evidence type="ECO:0000313" key="17">
    <source>
        <dbReference type="EMBL" id="SIS43439.1"/>
    </source>
</evidence>
<dbReference type="InterPro" id="IPR001478">
    <property type="entry name" value="PDZ"/>
</dbReference>
<keyword evidence="5 17" id="KW-0645">Protease</keyword>
<evidence type="ECO:0000256" key="10">
    <source>
        <dbReference type="ARBA" id="ARBA00023049"/>
    </source>
</evidence>
<dbReference type="SMART" id="SM00228">
    <property type="entry name" value="PDZ"/>
    <property type="match status" value="1"/>
</dbReference>
<keyword evidence="6 15" id="KW-0812">Transmembrane</keyword>
<dbReference type="PANTHER" id="PTHR42837:SF2">
    <property type="entry name" value="MEMBRANE METALLOPROTEASE ARASP2, CHLOROPLASTIC-RELATED"/>
    <property type="match status" value="1"/>
</dbReference>
<dbReference type="Pfam" id="PF02163">
    <property type="entry name" value="Peptidase_M50"/>
    <property type="match status" value="1"/>
</dbReference>
<dbReference type="Pfam" id="PF17820">
    <property type="entry name" value="PDZ_6"/>
    <property type="match status" value="1"/>
</dbReference>
<keyword evidence="7" id="KW-0378">Hydrolase</keyword>
<comment type="similarity">
    <text evidence="3">Belongs to the peptidase M50B family.</text>
</comment>
<keyword evidence="9 15" id="KW-1133">Transmembrane helix</keyword>
<dbReference type="EMBL" id="FTOF01000003">
    <property type="protein sequence ID" value="SIS43439.1"/>
    <property type="molecule type" value="Genomic_DNA"/>
</dbReference>
<evidence type="ECO:0000256" key="14">
    <source>
        <dbReference type="SAM" id="MobiDB-lite"/>
    </source>
</evidence>
<feature type="region of interest" description="Disordered" evidence="14">
    <location>
        <begin position="205"/>
        <end position="228"/>
    </location>
</feature>
<dbReference type="Gene3D" id="2.30.42.10">
    <property type="match status" value="1"/>
</dbReference>
<dbReference type="GO" id="GO:0004222">
    <property type="term" value="F:metalloendopeptidase activity"/>
    <property type="evidence" value="ECO:0007669"/>
    <property type="project" value="InterPro"/>
</dbReference>
<reference evidence="18" key="1">
    <citation type="submission" date="2017-01" db="EMBL/GenBank/DDBJ databases">
        <authorList>
            <person name="Varghese N."/>
            <person name="Submissions S."/>
        </authorList>
    </citation>
    <scope>NUCLEOTIDE SEQUENCE [LARGE SCALE GENOMIC DNA]</scope>
    <source>
        <strain evidence="18">DSM 44531</strain>
    </source>
</reference>
<feature type="compositionally biased region" description="Gly residues" evidence="14">
    <location>
        <begin position="206"/>
        <end position="217"/>
    </location>
</feature>
<evidence type="ECO:0000256" key="4">
    <source>
        <dbReference type="ARBA" id="ARBA00019897"/>
    </source>
</evidence>
<dbReference type="SUPFAM" id="SSF50156">
    <property type="entry name" value="PDZ domain-like"/>
    <property type="match status" value="1"/>
</dbReference>
<proteinExistence type="inferred from homology"/>
<evidence type="ECO:0000256" key="9">
    <source>
        <dbReference type="ARBA" id="ARBA00022989"/>
    </source>
</evidence>
<evidence type="ECO:0000256" key="12">
    <source>
        <dbReference type="ARBA" id="ARBA00032214"/>
    </source>
</evidence>
<feature type="transmembrane region" description="Helical" evidence="15">
    <location>
        <begin position="98"/>
        <end position="120"/>
    </location>
</feature>
<evidence type="ECO:0000256" key="8">
    <source>
        <dbReference type="ARBA" id="ARBA00022833"/>
    </source>
</evidence>
<protein>
    <recommendedName>
        <fullName evidence="4">Zinc metalloprotease Rip1</fullName>
    </recommendedName>
    <alternativeName>
        <fullName evidence="12">S2P endopeptidase</fullName>
    </alternativeName>
    <alternativeName>
        <fullName evidence="13">Site-2-type intramembrane protease</fullName>
    </alternativeName>
</protein>
<keyword evidence="18" id="KW-1185">Reference proteome</keyword>
<keyword evidence="11 15" id="KW-0472">Membrane</keyword>
<evidence type="ECO:0000256" key="6">
    <source>
        <dbReference type="ARBA" id="ARBA00022692"/>
    </source>
</evidence>
<evidence type="ECO:0000256" key="3">
    <source>
        <dbReference type="ARBA" id="ARBA00007931"/>
    </source>
</evidence>
<dbReference type="AlphaFoldDB" id="A0A1N7J2B9"/>
<dbReference type="InterPro" id="IPR004387">
    <property type="entry name" value="Pept_M50_Zn"/>
</dbReference>
<dbReference type="OrthoDB" id="9782003at2"/>
<name>A0A1N7J2B9_9CORY</name>
<evidence type="ECO:0000256" key="1">
    <source>
        <dbReference type="ARBA" id="ARBA00001947"/>
    </source>
</evidence>
<dbReference type="InterPro" id="IPR036034">
    <property type="entry name" value="PDZ_sf"/>
</dbReference>
<feature type="domain" description="PDZ" evidence="16">
    <location>
        <begin position="109"/>
        <end position="205"/>
    </location>
</feature>
<evidence type="ECO:0000256" key="11">
    <source>
        <dbReference type="ARBA" id="ARBA00023136"/>
    </source>
</evidence>
<dbReference type="InterPro" id="IPR008915">
    <property type="entry name" value="Peptidase_M50"/>
</dbReference>
<evidence type="ECO:0000256" key="13">
    <source>
        <dbReference type="ARBA" id="ARBA00033476"/>
    </source>
</evidence>
<dbReference type="CDD" id="cd06163">
    <property type="entry name" value="S2P-M50_PDZ_RseP-like"/>
    <property type="match status" value="1"/>
</dbReference>
<dbReference type="GO" id="GO:0006508">
    <property type="term" value="P:proteolysis"/>
    <property type="evidence" value="ECO:0007669"/>
    <property type="project" value="UniProtKB-KW"/>
</dbReference>
<dbReference type="Proteomes" id="UP000186292">
    <property type="component" value="Unassembled WGS sequence"/>
</dbReference>
<comment type="cofactor">
    <cofactor evidence="1">
        <name>Zn(2+)</name>
        <dbReference type="ChEBI" id="CHEBI:29105"/>
    </cofactor>
</comment>
<gene>
    <name evidence="17" type="ORF">SAMN05444817_103184</name>
</gene>
<evidence type="ECO:0000256" key="7">
    <source>
        <dbReference type="ARBA" id="ARBA00022801"/>
    </source>
</evidence>
<dbReference type="PANTHER" id="PTHR42837">
    <property type="entry name" value="REGULATOR OF SIGMA-E PROTEASE RSEP"/>
    <property type="match status" value="1"/>
</dbReference>
<dbReference type="STRING" id="1161099.SAMN05444817_103184"/>
<organism evidence="17 18">
    <name type="scientific">Corynebacterium appendicis CIP 107643</name>
    <dbReference type="NCBI Taxonomy" id="1161099"/>
    <lineage>
        <taxon>Bacteria</taxon>
        <taxon>Bacillati</taxon>
        <taxon>Actinomycetota</taxon>
        <taxon>Actinomycetes</taxon>
        <taxon>Mycobacteriales</taxon>
        <taxon>Corynebacteriaceae</taxon>
        <taxon>Corynebacterium</taxon>
    </lineage>
</organism>
<dbReference type="InterPro" id="IPR041489">
    <property type="entry name" value="PDZ_6"/>
</dbReference>
<dbReference type="GO" id="GO:0016020">
    <property type="term" value="C:membrane"/>
    <property type="evidence" value="ECO:0007669"/>
    <property type="project" value="UniProtKB-SubCell"/>
</dbReference>
<evidence type="ECO:0000259" key="16">
    <source>
        <dbReference type="SMART" id="SM00228"/>
    </source>
</evidence>
<evidence type="ECO:0000313" key="18">
    <source>
        <dbReference type="Proteomes" id="UP000186292"/>
    </source>
</evidence>
<evidence type="ECO:0000256" key="2">
    <source>
        <dbReference type="ARBA" id="ARBA00004141"/>
    </source>
</evidence>
<keyword evidence="8" id="KW-0862">Zinc</keyword>
<comment type="subcellular location">
    <subcellularLocation>
        <location evidence="2">Membrane</location>
        <topology evidence="2">Multi-pass membrane protein</topology>
    </subcellularLocation>
</comment>
<dbReference type="RefSeq" id="WP_076598792.1">
    <property type="nucleotide sequence ID" value="NZ_CP046976.1"/>
</dbReference>
<evidence type="ECO:0000256" key="5">
    <source>
        <dbReference type="ARBA" id="ARBA00022670"/>
    </source>
</evidence>
<keyword evidence="10 17" id="KW-0482">Metalloprotease</keyword>
<evidence type="ECO:0000256" key="15">
    <source>
        <dbReference type="SAM" id="Phobius"/>
    </source>
</evidence>